<keyword evidence="2" id="KW-0418">Kinase</keyword>
<dbReference type="InterPro" id="IPR004381">
    <property type="entry name" value="Glycerate_kinase"/>
</dbReference>
<dbReference type="Gene3D" id="3.90.1510.10">
    <property type="entry name" value="Glycerate kinase, domain 2"/>
    <property type="match status" value="1"/>
</dbReference>
<dbReference type="GO" id="GO:0004553">
    <property type="term" value="F:hydrolase activity, hydrolyzing O-glycosyl compounds"/>
    <property type="evidence" value="ECO:0007669"/>
    <property type="project" value="InterPro"/>
</dbReference>
<accession>A0A7M2REQ6</accession>
<protein>
    <submittedName>
        <fullName evidence="2">Glycerate kinase</fullName>
    </submittedName>
</protein>
<reference evidence="2 3" key="1">
    <citation type="submission" date="2020-10" db="EMBL/GenBank/DDBJ databases">
        <title>Blautia liquoris sp.nov., isolated from the mud in a fermentation cellar used for the production of Chinese strong-flavoured liquor.</title>
        <authorList>
            <person name="Lu L."/>
        </authorList>
    </citation>
    <scope>NUCLEOTIDE SEQUENCE [LARGE SCALE GENOMIC DNA]</scope>
    <source>
        <strain evidence="2 3">LZLJ-3</strain>
    </source>
</reference>
<dbReference type="InterPro" id="IPR018193">
    <property type="entry name" value="Glyc_kinase_flavodox-like_fold"/>
</dbReference>
<dbReference type="EMBL" id="CP063304">
    <property type="protein sequence ID" value="QOV18825.1"/>
    <property type="molecule type" value="Genomic_DNA"/>
</dbReference>
<evidence type="ECO:0000313" key="2">
    <source>
        <dbReference type="EMBL" id="QOV18825.1"/>
    </source>
</evidence>
<dbReference type="AlphaFoldDB" id="A0A7M2REQ6"/>
<keyword evidence="1" id="KW-1133">Transmembrane helix</keyword>
<dbReference type="Pfam" id="PF02595">
    <property type="entry name" value="Gly_kinase"/>
    <property type="match status" value="1"/>
</dbReference>
<feature type="transmembrane region" description="Helical" evidence="1">
    <location>
        <begin position="57"/>
        <end position="75"/>
    </location>
</feature>
<keyword evidence="1" id="KW-0812">Transmembrane</keyword>
<keyword evidence="1" id="KW-0472">Membrane</keyword>
<gene>
    <name evidence="2" type="ORF">INP51_12580</name>
</gene>
<dbReference type="Gene3D" id="3.20.20.300">
    <property type="entry name" value="Glycoside hydrolase, family 3, N-terminal domain"/>
    <property type="match status" value="1"/>
</dbReference>
<dbReference type="SUPFAM" id="SSF110738">
    <property type="entry name" value="Glycerate kinase I"/>
    <property type="match status" value="1"/>
</dbReference>
<dbReference type="GO" id="GO:0005975">
    <property type="term" value="P:carbohydrate metabolic process"/>
    <property type="evidence" value="ECO:0007669"/>
    <property type="project" value="InterPro"/>
</dbReference>
<organism evidence="2 3">
    <name type="scientific">Blautia liquoris</name>
    <dbReference type="NCBI Taxonomy" id="2779518"/>
    <lineage>
        <taxon>Bacteria</taxon>
        <taxon>Bacillati</taxon>
        <taxon>Bacillota</taxon>
        <taxon>Clostridia</taxon>
        <taxon>Lachnospirales</taxon>
        <taxon>Lachnospiraceae</taxon>
        <taxon>Blautia</taxon>
    </lineage>
</organism>
<evidence type="ECO:0000313" key="3">
    <source>
        <dbReference type="Proteomes" id="UP000593601"/>
    </source>
</evidence>
<dbReference type="Proteomes" id="UP000593601">
    <property type="component" value="Chromosome"/>
</dbReference>
<dbReference type="KEGG" id="bliq:INP51_12580"/>
<dbReference type="InterPro" id="IPR036962">
    <property type="entry name" value="Glyco_hydro_3_N_sf"/>
</dbReference>
<dbReference type="InterPro" id="IPR036129">
    <property type="entry name" value="Glycerate_kinase_sf"/>
</dbReference>
<sequence length="94" mass="10582">MRNPGNTTTYETGELIKDALERGFTDISIAIGGSTTNNERRLREIYLSSFETAVKKAQPWTVMCSFEGLMLYILMIHRQARNRAKTVGHTGDSL</sequence>
<evidence type="ECO:0000256" key="1">
    <source>
        <dbReference type="SAM" id="Phobius"/>
    </source>
</evidence>
<dbReference type="GO" id="GO:0031388">
    <property type="term" value="P:organic acid phosphorylation"/>
    <property type="evidence" value="ECO:0007669"/>
    <property type="project" value="InterPro"/>
</dbReference>
<keyword evidence="2" id="KW-0808">Transferase</keyword>
<keyword evidence="3" id="KW-1185">Reference proteome</keyword>
<proteinExistence type="predicted"/>
<name>A0A7M2REQ6_9FIRM</name>
<dbReference type="GO" id="GO:0008887">
    <property type="term" value="F:glycerate kinase activity"/>
    <property type="evidence" value="ECO:0007669"/>
    <property type="project" value="InterPro"/>
</dbReference>